<dbReference type="PANTHER" id="PTHR28037">
    <property type="entry name" value="ALCOHOL O-ACETYLTRANSFERASE 1-RELATED"/>
    <property type="match status" value="1"/>
</dbReference>
<dbReference type="AlphaFoldDB" id="K0NHW6"/>
<dbReference type="Proteomes" id="UP000007347">
    <property type="component" value="Chromosome"/>
</dbReference>
<dbReference type="HOGENOM" id="CLU_050810_0_0_7"/>
<keyword evidence="2" id="KW-1185">Reference proteome</keyword>
<accession>K0NHW6</accession>
<dbReference type="RefSeq" id="WP_014958167.1">
    <property type="nucleotide sequence ID" value="NC_018645.1"/>
</dbReference>
<protein>
    <submittedName>
        <fullName evidence="1">Conserved uncharacterized protein</fullName>
    </submittedName>
</protein>
<gene>
    <name evidence="1" type="ordered locus">TOL2_C27960</name>
</gene>
<reference evidence="1 2" key="1">
    <citation type="journal article" date="2013" name="Environ. Microbiol.">
        <title>Complete genome, catabolic sub-proteomes and key-metabolites of Desulfobacula toluolica Tol2, a marine, aromatic compound-degrading, sulfate-reducing bacterium.</title>
        <authorList>
            <person name="Wohlbrand L."/>
            <person name="Jacob J.H."/>
            <person name="Kube M."/>
            <person name="Mussmann M."/>
            <person name="Jarling R."/>
            <person name="Beck A."/>
            <person name="Amann R."/>
            <person name="Wilkes H."/>
            <person name="Reinhardt R."/>
            <person name="Rabus R."/>
        </authorList>
    </citation>
    <scope>NUCLEOTIDE SEQUENCE [LARGE SCALE GENOMIC DNA]</scope>
    <source>
        <strain evidence="2">DSM 7467 / Tol2</strain>
    </source>
</reference>
<dbReference type="OrthoDB" id="5422109at2"/>
<sequence length="436" mass="50214">MNQMPKRFPTKSADRALAGMLGPVTCVIQLEMGFDYKLDEKRLKRAVSLLTEKVPLLGCCFVPKLFRPYFKRLEIEEFKLFHMTSDKTEFEDFKNERMDFFNGPQIETCLYRFDSKDRFLIKVSHLVCDAAGVKEIASELSKIFNRLKDDPNFKPEPDIEDYRGFWQIVRQVPWYAIPRIIYNYMCEIYRAKFPGHSHVVPIQKVFGDKIQLFTKHINETQFACLNTYAKEKHTTINDVLVTAIIRALSKTGTLKPGKALRLGMAIDLRRYLPEKKARSIANFSSLELFNYGKNVEKDFESTLIRVAQKTNKRKSSWLGLSAFVSTYPMLWSLPFFVLKVAGSKGWEMKSSSPNSFDWLTNMGVIQKERVNFDGEPSTAWLLVPGCVLPMLFFGCSGYNETLTLSWSIGPDDMNERVTQSFFDLVVSELPLSGENE</sequence>
<proteinExistence type="predicted"/>
<evidence type="ECO:0000313" key="1">
    <source>
        <dbReference type="EMBL" id="CCK80956.1"/>
    </source>
</evidence>
<dbReference type="STRING" id="651182.TOL2_C27960"/>
<name>K0NHW6_DESTT</name>
<dbReference type="EMBL" id="FO203503">
    <property type="protein sequence ID" value="CCK80956.1"/>
    <property type="molecule type" value="Genomic_DNA"/>
</dbReference>
<dbReference type="Gene3D" id="3.30.559.10">
    <property type="entry name" value="Chloramphenicol acetyltransferase-like domain"/>
    <property type="match status" value="1"/>
</dbReference>
<organism evidence="1 2">
    <name type="scientific">Desulfobacula toluolica (strain DSM 7467 / Tol2)</name>
    <dbReference type="NCBI Taxonomy" id="651182"/>
    <lineage>
        <taxon>Bacteria</taxon>
        <taxon>Pseudomonadati</taxon>
        <taxon>Thermodesulfobacteriota</taxon>
        <taxon>Desulfobacteria</taxon>
        <taxon>Desulfobacterales</taxon>
        <taxon>Desulfobacteraceae</taxon>
        <taxon>Desulfobacula</taxon>
    </lineage>
</organism>
<dbReference type="InterPro" id="IPR023213">
    <property type="entry name" value="CAT-like_dom_sf"/>
</dbReference>
<dbReference type="InterPro" id="IPR052058">
    <property type="entry name" value="Alcohol_O-acetyltransferase"/>
</dbReference>
<dbReference type="SUPFAM" id="SSF52777">
    <property type="entry name" value="CoA-dependent acyltransferases"/>
    <property type="match status" value="2"/>
</dbReference>
<dbReference type="PANTHER" id="PTHR28037:SF1">
    <property type="entry name" value="ALCOHOL O-ACETYLTRANSFERASE 1-RELATED"/>
    <property type="match status" value="1"/>
</dbReference>
<evidence type="ECO:0000313" key="2">
    <source>
        <dbReference type="Proteomes" id="UP000007347"/>
    </source>
</evidence>
<dbReference type="KEGG" id="dto:TOL2_C27960"/>